<keyword evidence="3" id="KW-1185">Reference proteome</keyword>
<dbReference type="AlphaFoldDB" id="A0A4Z2IZ05"/>
<proteinExistence type="predicted"/>
<evidence type="ECO:0000313" key="3">
    <source>
        <dbReference type="Proteomes" id="UP000314294"/>
    </source>
</evidence>
<dbReference type="Proteomes" id="UP000314294">
    <property type="component" value="Unassembled WGS sequence"/>
</dbReference>
<feature type="region of interest" description="Disordered" evidence="1">
    <location>
        <begin position="1"/>
        <end position="29"/>
    </location>
</feature>
<gene>
    <name evidence="2" type="ORF">EYF80_006628</name>
</gene>
<name>A0A4Z2IZ05_9TELE</name>
<protein>
    <submittedName>
        <fullName evidence="2">Uncharacterized protein</fullName>
    </submittedName>
</protein>
<organism evidence="2 3">
    <name type="scientific">Liparis tanakae</name>
    <name type="common">Tanaka's snailfish</name>
    <dbReference type="NCBI Taxonomy" id="230148"/>
    <lineage>
        <taxon>Eukaryota</taxon>
        <taxon>Metazoa</taxon>
        <taxon>Chordata</taxon>
        <taxon>Craniata</taxon>
        <taxon>Vertebrata</taxon>
        <taxon>Euteleostomi</taxon>
        <taxon>Actinopterygii</taxon>
        <taxon>Neopterygii</taxon>
        <taxon>Teleostei</taxon>
        <taxon>Neoteleostei</taxon>
        <taxon>Acanthomorphata</taxon>
        <taxon>Eupercaria</taxon>
        <taxon>Perciformes</taxon>
        <taxon>Cottioidei</taxon>
        <taxon>Cottales</taxon>
        <taxon>Liparidae</taxon>
        <taxon>Liparis</taxon>
    </lineage>
</organism>
<accession>A0A4Z2IZ05</accession>
<dbReference type="EMBL" id="SRLO01000035">
    <property type="protein sequence ID" value="TNN83021.1"/>
    <property type="molecule type" value="Genomic_DNA"/>
</dbReference>
<comment type="caution">
    <text evidence="2">The sequence shown here is derived from an EMBL/GenBank/DDBJ whole genome shotgun (WGS) entry which is preliminary data.</text>
</comment>
<evidence type="ECO:0000256" key="1">
    <source>
        <dbReference type="SAM" id="MobiDB-lite"/>
    </source>
</evidence>
<sequence length="62" mass="6847">MERPRDPERGPPGTGNRGPLNGPGCALDHRCDDRSVGDLPRWPSGETLLGLYKLWQMDEDAS</sequence>
<evidence type="ECO:0000313" key="2">
    <source>
        <dbReference type="EMBL" id="TNN83021.1"/>
    </source>
</evidence>
<reference evidence="2 3" key="1">
    <citation type="submission" date="2019-03" db="EMBL/GenBank/DDBJ databases">
        <title>First draft genome of Liparis tanakae, snailfish: a comprehensive survey of snailfish specific genes.</title>
        <authorList>
            <person name="Kim W."/>
            <person name="Song I."/>
            <person name="Jeong J.-H."/>
            <person name="Kim D."/>
            <person name="Kim S."/>
            <person name="Ryu S."/>
            <person name="Song J.Y."/>
            <person name="Lee S.K."/>
        </authorList>
    </citation>
    <scope>NUCLEOTIDE SEQUENCE [LARGE SCALE GENOMIC DNA]</scope>
    <source>
        <tissue evidence="2">Muscle</tissue>
    </source>
</reference>